<dbReference type="InterPro" id="IPR003961">
    <property type="entry name" value="FN3_dom"/>
</dbReference>
<dbReference type="Gene3D" id="2.60.40.10">
    <property type="entry name" value="Immunoglobulins"/>
    <property type="match status" value="1"/>
</dbReference>
<dbReference type="SMART" id="SM00060">
    <property type="entry name" value="FN3"/>
    <property type="match status" value="2"/>
</dbReference>
<dbReference type="InterPro" id="IPR008979">
    <property type="entry name" value="Galactose-bd-like_sf"/>
</dbReference>
<sequence>MKKILSSTIATVVIVGSVPIELFANSVVQDNINSINKKIQIEKTLEAKSGDLEVYINFDLPIKNVDVNQNNMKLDLKKDNTVIAEIPLGSESLTSSFEYQNKSYKYDIERLNFARNQEVEKNQKLYYYKVTIKDLPCNLDDSYNLVLSGNGFKNAVVENIVLNDYSKRIFLGNTISEKEKEKNGAILFGDINKDGKVNQVDYDIVLENVSSNKLEYDLNRDGKVTITDLSYIKKNMNKIQGKAIVEDTAPIIDLNTAKVETTTQMVGGKVPVEGQSIVGSPKELLTDEGVVQVSMPVGKEISEETPAMISLDLGSGSRNNAVTMEQIVIKGGDNGPKKGIVSVDGVEYPYNLQDKIGAKNARYKENSQDIVIDLGRQIAVSQITISITETTQNDRNLAEIAKVEFLNNVYKELPKPEMNIPQIKEIKTYTPVGNEKMEVFWNHENNVTGYEIKLEEIDEKGNINGNPRIFKTTTNNLTIRDIKAYARYRVSIQSLNGEWIGGYKVATDEDIDGIPENIDPDTIASGQYVPTQFSPDGIVEIMVVPETKPEPPEGISIKGRYKSLEVNWKKHNSAQSFDVYYRQQGMRSEYIKANKDPIKNATNYTIGELEDGKTYEVKMTATNHLGTSGLSKGYIGATSSIQVPNSPNYNLINLPNGVNELTKHIEKVEFPKSADNGHIDIFDEDSVVDNDYSTAWTIDDWDAGQYSKRGPIITFDKEYTIDTVALISRLDNLGASPYMANIGIYNEETEKWEYKQATVQNLNNNGRYTLLKLDEPITGKKIQINPSVYGGNKLSISELKFYNYDGIEKDIKNLFKDDLQIELRTSTPVTQQEIDELKNRLNIKDLNTDEYHPKKDTLLKELKIAEDILQDKNISEKVIEIDPNINNAGTNIGYSNDWQSLGYSVKAGDTINIYLATNEPNREIHLAYEQHYGESGAFLSKEKIVLRPGKNTIQIDKLQDLNVEKGGNLYVKFPYSGDFNTKIKIRVSGAEEIPHLNLNNLLEDVNYLANNSGNNSDEKVKVVKDKIRDYILYLKNHVDKLPTMYPSTVSEDDMNNNIYTYDEKTSVLNSTNIEGDRFTLTLPAIQVYKGISKGVEGDIEAQVDRMYNNVLAWEQMIQITNAKKGVYENEYVAGDLNNDGVIDNKDEDYYNKNRAPKNRVNIKYQRMFIGAFMYASGHHVGIEYGSSGEMLGGVPYKFDENGKITNADEAQLFGWGIGHEIGHKADIAKRTYSETTNNILALIAQTFDDKDSSRLEENGYENIYDKVTSGSVGVSQDVFVRLGMFWQLHLAYENNYTYEMLKNNNDADSSNDSYFAKMNRAYRDTNAETNDKDQLLIRRASDAAGKDLRGFFASWGLLADESTRIYLQQKFPNPEDKETKKIQYLNDNARRKRLEANETNNQSLITMEEGTEVVANFDDGIQPNSVVNGNSIKINLNVNKGHEKILGYEIVRSDGNYHDSSDNLTKVKYRPVRFVEAGSDGSAVFEDSIAPINNRVLDYKIIAYDYNLNPTNEFELGAIKLSHDGTLNTDKYSFKTNTISDEDKHDENNSHGPIQHQAINNIKDNDDSTIYKGKKMTKVEYDKDNHKDPDINISEDPYVVVDMNESKNIVGLKYTKPQDVVKKFSLNGLFSKNKSSETVYNSIDRYEIYVSNDNKNWTKAAQGNFKFGQETLGGNKDAENVARVMFNDKVDGSGDKLWAYDAKYVKLVAKGATNISIADLNLIGPTGDNIEIGAVDKNNQQRTNGIGKLAHDYVVQADGEKVIPEGSIIIIGEYKGDPAFNVPLLVDENNKTISGNVVLLADIPDNGKLGEVSDGKWIYWLPEGEFDKLTSKVKSELYRYNEAKPSKDENGNDILVPVGQRLVSDTLYVDIPKGENGELAYENLPNITLSSETRIKKQKVHAVHINNQKTAAVLKNR</sequence>
<organism evidence="5 6">
    <name type="scientific">Romboutsia lituseburensis DSM 797</name>
    <dbReference type="NCBI Taxonomy" id="1121325"/>
    <lineage>
        <taxon>Bacteria</taxon>
        <taxon>Bacillati</taxon>
        <taxon>Bacillota</taxon>
        <taxon>Clostridia</taxon>
        <taxon>Peptostreptococcales</taxon>
        <taxon>Peptostreptococcaceae</taxon>
        <taxon>Romboutsia</taxon>
    </lineage>
</organism>
<dbReference type="InterPro" id="IPR002105">
    <property type="entry name" value="Dockerin_1_rpt"/>
</dbReference>
<dbReference type="InterPro" id="IPR016134">
    <property type="entry name" value="Dockerin_dom"/>
</dbReference>
<proteinExistence type="predicted"/>
<keyword evidence="6" id="KW-1185">Reference proteome</keyword>
<dbReference type="CDD" id="cd00063">
    <property type="entry name" value="FN3"/>
    <property type="match status" value="1"/>
</dbReference>
<dbReference type="SUPFAM" id="SSF49265">
    <property type="entry name" value="Fibronectin type III"/>
    <property type="match status" value="1"/>
</dbReference>
<evidence type="ECO:0000256" key="1">
    <source>
        <dbReference type="SAM" id="MobiDB-lite"/>
    </source>
</evidence>
<evidence type="ECO:0000259" key="3">
    <source>
        <dbReference type="PROSITE" id="PS51723"/>
    </source>
</evidence>
<evidence type="ECO:0000259" key="4">
    <source>
        <dbReference type="PROSITE" id="PS51766"/>
    </source>
</evidence>
<dbReference type="Pfam" id="PF00404">
    <property type="entry name" value="Dockerin_1"/>
    <property type="match status" value="1"/>
</dbReference>
<dbReference type="Gene3D" id="1.10.1330.10">
    <property type="entry name" value="Dockerin domain"/>
    <property type="match status" value="1"/>
</dbReference>
<dbReference type="Pfam" id="PF13402">
    <property type="entry name" value="Peptidase_M60"/>
    <property type="match status" value="1"/>
</dbReference>
<feature type="domain" description="Fibronectin type-III" evidence="2">
    <location>
        <begin position="548"/>
        <end position="641"/>
    </location>
</feature>
<name>A0A1G9QN08_9FIRM</name>
<dbReference type="SMART" id="SM01276">
    <property type="entry name" value="M60-like"/>
    <property type="match status" value="1"/>
</dbReference>
<dbReference type="Gene3D" id="2.60.120.1250">
    <property type="entry name" value="Peptidase M60, enhancin-like domain 1"/>
    <property type="match status" value="1"/>
</dbReference>
<dbReference type="PROSITE" id="PS51766">
    <property type="entry name" value="DOCKERIN"/>
    <property type="match status" value="1"/>
</dbReference>
<dbReference type="SUPFAM" id="SSF49785">
    <property type="entry name" value="Galactose-binding domain-like"/>
    <property type="match status" value="2"/>
</dbReference>
<dbReference type="PROSITE" id="PS50853">
    <property type="entry name" value="FN3"/>
    <property type="match status" value="1"/>
</dbReference>
<reference evidence="5 6" key="1">
    <citation type="submission" date="2016-10" db="EMBL/GenBank/DDBJ databases">
        <authorList>
            <person name="de Groot N.N."/>
        </authorList>
    </citation>
    <scope>NUCLEOTIDE SEQUENCE [LARGE SCALE GENOMIC DNA]</scope>
    <source>
        <strain evidence="5 6">DSM 797</strain>
    </source>
</reference>
<dbReference type="GO" id="GO:0000272">
    <property type="term" value="P:polysaccharide catabolic process"/>
    <property type="evidence" value="ECO:0007669"/>
    <property type="project" value="InterPro"/>
</dbReference>
<dbReference type="PROSITE" id="PS51723">
    <property type="entry name" value="PEPTIDASE_M60"/>
    <property type="match status" value="1"/>
</dbReference>
<dbReference type="InterPro" id="IPR031161">
    <property type="entry name" value="Peptidase_M60_dom"/>
</dbReference>
<dbReference type="InterPro" id="IPR013783">
    <property type="entry name" value="Ig-like_fold"/>
</dbReference>
<accession>A0A1G9QN08</accession>
<dbReference type="EMBL" id="FNGW01000005">
    <property type="protein sequence ID" value="SDM12412.1"/>
    <property type="molecule type" value="Genomic_DNA"/>
</dbReference>
<dbReference type="Pfam" id="PF00041">
    <property type="entry name" value="fn3"/>
    <property type="match status" value="2"/>
</dbReference>
<dbReference type="STRING" id="1121325.SAMN04515677_105291"/>
<dbReference type="Gene3D" id="1.10.390.30">
    <property type="entry name" value="Peptidase M60, enhancin-like domain 3"/>
    <property type="match status" value="1"/>
</dbReference>
<dbReference type="CDD" id="cd14256">
    <property type="entry name" value="Dockerin_I"/>
    <property type="match status" value="1"/>
</dbReference>
<dbReference type="InterPro" id="IPR036116">
    <property type="entry name" value="FN3_sf"/>
</dbReference>
<protein>
    <submittedName>
        <fullName evidence="5">Fibronectin type III domain-containing protein</fullName>
    </submittedName>
</protein>
<evidence type="ECO:0000259" key="2">
    <source>
        <dbReference type="PROSITE" id="PS50853"/>
    </source>
</evidence>
<feature type="domain" description="Dockerin" evidence="4">
    <location>
        <begin position="184"/>
        <end position="245"/>
    </location>
</feature>
<dbReference type="SUPFAM" id="SSF63446">
    <property type="entry name" value="Type I dockerin domain"/>
    <property type="match status" value="1"/>
</dbReference>
<dbReference type="RefSeq" id="WP_092726387.1">
    <property type="nucleotide sequence ID" value="NZ_FNGW01000005.1"/>
</dbReference>
<dbReference type="Gene3D" id="2.60.120.260">
    <property type="entry name" value="Galactose-binding domain-like"/>
    <property type="match status" value="2"/>
</dbReference>
<dbReference type="PROSITE" id="PS00018">
    <property type="entry name" value="EF_HAND_1"/>
    <property type="match status" value="2"/>
</dbReference>
<dbReference type="GO" id="GO:0004553">
    <property type="term" value="F:hydrolase activity, hydrolyzing O-glycosyl compounds"/>
    <property type="evidence" value="ECO:0007669"/>
    <property type="project" value="InterPro"/>
</dbReference>
<dbReference type="Proteomes" id="UP000199068">
    <property type="component" value="Unassembled WGS sequence"/>
</dbReference>
<evidence type="ECO:0000313" key="6">
    <source>
        <dbReference type="Proteomes" id="UP000199068"/>
    </source>
</evidence>
<dbReference type="InterPro" id="IPR018247">
    <property type="entry name" value="EF_Hand_1_Ca_BS"/>
</dbReference>
<evidence type="ECO:0000313" key="5">
    <source>
        <dbReference type="EMBL" id="SDM12412.1"/>
    </source>
</evidence>
<dbReference type="InterPro" id="IPR042279">
    <property type="entry name" value="Pep_M60_3"/>
</dbReference>
<feature type="domain" description="Peptidase M60" evidence="3">
    <location>
        <begin position="896"/>
        <end position="1293"/>
    </location>
</feature>
<gene>
    <name evidence="5" type="ORF">SAMN04515677_105291</name>
</gene>
<dbReference type="InterPro" id="IPR036439">
    <property type="entry name" value="Dockerin_dom_sf"/>
</dbReference>
<feature type="region of interest" description="Disordered" evidence="1">
    <location>
        <begin position="1540"/>
        <end position="1566"/>
    </location>
</feature>